<dbReference type="SUPFAM" id="SSF53448">
    <property type="entry name" value="Nucleotide-diphospho-sugar transferases"/>
    <property type="match status" value="1"/>
</dbReference>
<proteinExistence type="predicted"/>
<evidence type="ECO:0000256" key="2">
    <source>
        <dbReference type="ARBA" id="ARBA00022679"/>
    </source>
</evidence>
<reference evidence="4 6" key="2">
    <citation type="submission" date="2019-09" db="EMBL/GenBank/DDBJ databases">
        <authorList>
            <person name="Depoorter E."/>
        </authorList>
    </citation>
    <scope>NUCLEOTIDE SEQUENCE [LARGE SCALE GENOMIC DNA]</scope>
    <source>
        <strain evidence="4">LMG 24064</strain>
    </source>
</reference>
<dbReference type="Pfam" id="PF05637">
    <property type="entry name" value="Glyco_transf_34"/>
    <property type="match status" value="1"/>
</dbReference>
<dbReference type="GeneID" id="99787888"/>
<evidence type="ECO:0000313" key="6">
    <source>
        <dbReference type="Proteomes" id="UP000494222"/>
    </source>
</evidence>
<organism evidence="3 5">
    <name type="scientific">Burkholderia latens</name>
    <dbReference type="NCBI Taxonomy" id="488446"/>
    <lineage>
        <taxon>Bacteria</taxon>
        <taxon>Pseudomonadati</taxon>
        <taxon>Pseudomonadota</taxon>
        <taxon>Betaproteobacteria</taxon>
        <taxon>Burkholderiales</taxon>
        <taxon>Burkholderiaceae</taxon>
        <taxon>Burkholderia</taxon>
        <taxon>Burkholderia cepacia complex</taxon>
    </lineage>
</organism>
<sequence>MTQCTVLSFFRESSPHAGANHARYASEHGYRHEILDTRDGPRGKQVQALHKYEYLLNMLNGAPEGHVVLVLTENAVIVRPLPLNSMIDDRDYLLIATTEGRPQGSVQIWRNTAVTRQRISEIAAHCRLGGQPFPGESALLAQLDYVSWHAAVDGTYVAMYTGPNIDPRWSVVPTFAISIEEEAHAPVEMGVVPRFRDTLFHHLAAYEADGRSAFAFDWSAGIPAETRSTFNPGRPIAFVTLYTPEIGSYAQIAEGNFRQYCERHGHTLYVHREIPPEIGLSGTGNWLKPWLLHAYLAHHEWVIWLDADVLIGNHEMRIEPLLEGADCMLARDIGQWPFNSGVMGFRRTEPNLAMLADLMNTINALPDRSGVYTGNGDQYYFIAAMKSHGLLDADDIRSPLEINTPWFFRRQDSFIVHYFGMWTQMRALMMDHDERERLCRTE</sequence>
<evidence type="ECO:0000313" key="4">
    <source>
        <dbReference type="EMBL" id="VWB16708.1"/>
    </source>
</evidence>
<dbReference type="InterPro" id="IPR008630">
    <property type="entry name" value="Glyco_trans_34"/>
</dbReference>
<dbReference type="EMBL" id="CABVPL010000003">
    <property type="protein sequence ID" value="VWB16708.1"/>
    <property type="molecule type" value="Genomic_DNA"/>
</dbReference>
<evidence type="ECO:0000256" key="1">
    <source>
        <dbReference type="ARBA" id="ARBA00022676"/>
    </source>
</evidence>
<protein>
    <submittedName>
        <fullName evidence="3">Galactosyl transferase GMA12/MNN10 domain protein</fullName>
    </submittedName>
</protein>
<dbReference type="Proteomes" id="UP000494222">
    <property type="component" value="Unassembled WGS sequence"/>
</dbReference>
<name>A0A6H9SXZ6_9BURK</name>
<dbReference type="PANTHER" id="PTHR31306:SF4">
    <property type="entry name" value="ALPHA-1,2-GALACTOSYLTRANSFERASE"/>
    <property type="match status" value="1"/>
</dbReference>
<gene>
    <name evidence="4" type="ORF">BLA24064_00614</name>
    <name evidence="3" type="ORF">F7R21_00495</name>
</gene>
<dbReference type="RefSeq" id="WP_151062352.1">
    <property type="nucleotide sequence ID" value="NZ_CABVPL010000003.1"/>
</dbReference>
<dbReference type="InterPro" id="IPR029044">
    <property type="entry name" value="Nucleotide-diphossugar_trans"/>
</dbReference>
<dbReference type="GO" id="GO:0006487">
    <property type="term" value="P:protein N-linked glycosylation"/>
    <property type="evidence" value="ECO:0007669"/>
    <property type="project" value="TreeGrafter"/>
</dbReference>
<dbReference type="GO" id="GO:0016020">
    <property type="term" value="C:membrane"/>
    <property type="evidence" value="ECO:0007669"/>
    <property type="project" value="InterPro"/>
</dbReference>
<dbReference type="PANTHER" id="PTHR31306">
    <property type="entry name" value="ALPHA-1,6-MANNOSYLTRANSFERASE MNN11-RELATED"/>
    <property type="match status" value="1"/>
</dbReference>
<evidence type="ECO:0000313" key="3">
    <source>
        <dbReference type="EMBL" id="KAB0644823.1"/>
    </source>
</evidence>
<dbReference type="AlphaFoldDB" id="A0A6H9SXZ6"/>
<keyword evidence="5" id="KW-1185">Reference proteome</keyword>
<reference evidence="3 5" key="1">
    <citation type="submission" date="2019-09" db="EMBL/GenBank/DDBJ databases">
        <title>Draft genome sequences of 48 bacterial type strains from the CCUG.</title>
        <authorList>
            <person name="Tunovic T."/>
            <person name="Pineiro-Iglesias B."/>
            <person name="Unosson C."/>
            <person name="Inganas E."/>
            <person name="Ohlen M."/>
            <person name="Cardew S."/>
            <person name="Jensie-Markopoulos S."/>
            <person name="Salva-Serra F."/>
            <person name="Jaen-Luchoro D."/>
            <person name="Karlsson R."/>
            <person name="Svensson-Stadler L."/>
            <person name="Chun J."/>
            <person name="Moore E."/>
        </authorList>
    </citation>
    <scope>NUCLEOTIDE SEQUENCE [LARGE SCALE GENOMIC DNA]</scope>
    <source>
        <strain evidence="3 5">CCUG 54555</strain>
    </source>
</reference>
<dbReference type="EMBL" id="VZOJ01000001">
    <property type="protein sequence ID" value="KAB0644823.1"/>
    <property type="molecule type" value="Genomic_DNA"/>
</dbReference>
<keyword evidence="1" id="KW-0328">Glycosyltransferase</keyword>
<accession>A0A6H9SXZ6</accession>
<evidence type="ECO:0000313" key="5">
    <source>
        <dbReference type="Proteomes" id="UP000430232"/>
    </source>
</evidence>
<dbReference type="OrthoDB" id="8829532at2"/>
<keyword evidence="2 3" id="KW-0808">Transferase</keyword>
<dbReference type="Gene3D" id="3.90.550.10">
    <property type="entry name" value="Spore Coat Polysaccharide Biosynthesis Protein SpsA, Chain A"/>
    <property type="match status" value="1"/>
</dbReference>
<dbReference type="GO" id="GO:0016757">
    <property type="term" value="F:glycosyltransferase activity"/>
    <property type="evidence" value="ECO:0007669"/>
    <property type="project" value="UniProtKB-KW"/>
</dbReference>
<dbReference type="Proteomes" id="UP000430232">
    <property type="component" value="Unassembled WGS sequence"/>
</dbReference>